<keyword evidence="10" id="KW-1185">Reference proteome</keyword>
<keyword evidence="4" id="KW-0816">Tricarboxylic acid cycle</keyword>
<dbReference type="GO" id="GO:0006099">
    <property type="term" value="P:tricarboxylic acid cycle"/>
    <property type="evidence" value="ECO:0007669"/>
    <property type="project" value="UniProtKB-KW"/>
</dbReference>
<evidence type="ECO:0000256" key="6">
    <source>
        <dbReference type="ARBA" id="ARBA00022842"/>
    </source>
</evidence>
<proteinExistence type="inferred from homology"/>
<protein>
    <submittedName>
        <fullName evidence="9">Isocitrate dehydrogenase [NADP]</fullName>
    </submittedName>
</protein>
<evidence type="ECO:0000256" key="1">
    <source>
        <dbReference type="ARBA" id="ARBA00001936"/>
    </source>
</evidence>
<dbReference type="InterPro" id="IPR004790">
    <property type="entry name" value="Isocitrate_DH_NADP"/>
</dbReference>
<evidence type="ECO:0000256" key="3">
    <source>
        <dbReference type="ARBA" id="ARBA00007769"/>
    </source>
</evidence>
<dbReference type="GO" id="GO:0046872">
    <property type="term" value="F:metal ion binding"/>
    <property type="evidence" value="ECO:0007669"/>
    <property type="project" value="UniProtKB-KW"/>
</dbReference>
<comment type="similarity">
    <text evidence="3">Belongs to the isocitrate and isopropylmalate dehydrogenases family.</text>
</comment>
<dbReference type="GO" id="GO:0004450">
    <property type="term" value="F:isocitrate dehydrogenase (NADP+) activity"/>
    <property type="evidence" value="ECO:0007669"/>
    <property type="project" value="InterPro"/>
</dbReference>
<evidence type="ECO:0000313" key="9">
    <source>
        <dbReference type="EnsemblPlants" id="PGSC0003DMT400001265"/>
    </source>
</evidence>
<organism evidence="9 10">
    <name type="scientific">Solanum tuberosum</name>
    <name type="common">Potato</name>
    <dbReference type="NCBI Taxonomy" id="4113"/>
    <lineage>
        <taxon>Eukaryota</taxon>
        <taxon>Viridiplantae</taxon>
        <taxon>Streptophyta</taxon>
        <taxon>Embryophyta</taxon>
        <taxon>Tracheophyta</taxon>
        <taxon>Spermatophyta</taxon>
        <taxon>Magnoliopsida</taxon>
        <taxon>eudicotyledons</taxon>
        <taxon>Gunneridae</taxon>
        <taxon>Pentapetalae</taxon>
        <taxon>asterids</taxon>
        <taxon>lamiids</taxon>
        <taxon>Solanales</taxon>
        <taxon>Solanaceae</taxon>
        <taxon>Solanoideae</taxon>
        <taxon>Solaneae</taxon>
        <taxon>Solanum</taxon>
    </lineage>
</organism>
<evidence type="ECO:0000256" key="8">
    <source>
        <dbReference type="ARBA" id="ARBA00023211"/>
    </source>
</evidence>
<dbReference type="ExpressionAtlas" id="M0ZI70">
    <property type="expression patterns" value="baseline"/>
</dbReference>
<evidence type="ECO:0000256" key="2">
    <source>
        <dbReference type="ARBA" id="ARBA00001946"/>
    </source>
</evidence>
<keyword evidence="6" id="KW-0460">Magnesium</keyword>
<dbReference type="Proteomes" id="UP000011115">
    <property type="component" value="Unassembled WGS sequence"/>
</dbReference>
<dbReference type="AlphaFoldDB" id="M0ZI70"/>
<evidence type="ECO:0000256" key="4">
    <source>
        <dbReference type="ARBA" id="ARBA00022532"/>
    </source>
</evidence>
<keyword evidence="8" id="KW-0464">Manganese</keyword>
<dbReference type="PANTHER" id="PTHR11822">
    <property type="entry name" value="NADP-SPECIFIC ISOCITRATE DEHYDROGENASE"/>
    <property type="match status" value="1"/>
</dbReference>
<accession>M0ZI70</accession>
<dbReference type="PANTHER" id="PTHR11822:SF5">
    <property type="entry name" value="ISOCITRATE DEHYDROGENASE [NADP], CHLOROPLASTIC_MITOCHONDRIAL"/>
    <property type="match status" value="1"/>
</dbReference>
<dbReference type="GO" id="GO:0006102">
    <property type="term" value="P:isocitrate metabolic process"/>
    <property type="evidence" value="ECO:0007669"/>
    <property type="project" value="InterPro"/>
</dbReference>
<dbReference type="HOGENOM" id="CLU_2642868_0_0_1"/>
<dbReference type="EnsemblPlants" id="PGSC0003DMT400001265">
    <property type="protein sequence ID" value="PGSC0003DMT400001265"/>
    <property type="gene ID" value="PGSC0003DMG400000481"/>
</dbReference>
<evidence type="ECO:0000256" key="5">
    <source>
        <dbReference type="ARBA" id="ARBA00022723"/>
    </source>
</evidence>
<keyword evidence="7" id="KW-0560">Oxidoreductase</keyword>
<comment type="cofactor">
    <cofactor evidence="2">
        <name>Mg(2+)</name>
        <dbReference type="ChEBI" id="CHEBI:18420"/>
    </cofactor>
</comment>
<reference evidence="10" key="1">
    <citation type="journal article" date="2011" name="Nature">
        <title>Genome sequence and analysis of the tuber crop potato.</title>
        <authorList>
            <consortium name="The Potato Genome Sequencing Consortium"/>
        </authorList>
    </citation>
    <scope>NUCLEOTIDE SEQUENCE [LARGE SCALE GENOMIC DNA]</scope>
    <source>
        <strain evidence="10">cv. DM1-3 516 R44</strain>
    </source>
</reference>
<evidence type="ECO:0000313" key="10">
    <source>
        <dbReference type="Proteomes" id="UP000011115"/>
    </source>
</evidence>
<name>M0ZI70_SOLTU</name>
<reference evidence="9" key="2">
    <citation type="submission" date="2015-06" db="UniProtKB">
        <authorList>
            <consortium name="EnsemblPlants"/>
        </authorList>
    </citation>
    <scope>IDENTIFICATION</scope>
    <source>
        <strain evidence="9">DM1-3 516 R44</strain>
    </source>
</reference>
<evidence type="ECO:0000256" key="7">
    <source>
        <dbReference type="ARBA" id="ARBA00023002"/>
    </source>
</evidence>
<comment type="cofactor">
    <cofactor evidence="1">
        <name>Mn(2+)</name>
        <dbReference type="ChEBI" id="CHEBI:29035"/>
    </cofactor>
</comment>
<keyword evidence="5" id="KW-0479">Metal-binding</keyword>
<dbReference type="SUPFAM" id="SSF53659">
    <property type="entry name" value="Isocitrate/Isopropylmalate dehydrogenase-like"/>
    <property type="match status" value="1"/>
</dbReference>
<dbReference type="Gene3D" id="3.40.718.10">
    <property type="entry name" value="Isopropylmalate Dehydrogenase"/>
    <property type="match status" value="1"/>
</dbReference>
<dbReference type="Gramene" id="PGSC0003DMT400001265">
    <property type="protein sequence ID" value="PGSC0003DMT400001265"/>
    <property type="gene ID" value="PGSC0003DMG400000481"/>
</dbReference>
<sequence>MANASEVTWKLANCTMSLSNSPTIDVSDETRVKEFGLKSMWKSPNGTIRNILNGVHATQFVCISMTRSTLVYDVHPS</sequence>